<evidence type="ECO:0000256" key="9">
    <source>
        <dbReference type="ARBA" id="ARBA00023012"/>
    </source>
</evidence>
<evidence type="ECO:0000313" key="16">
    <source>
        <dbReference type="Proteomes" id="UP000028058"/>
    </source>
</evidence>
<keyword evidence="16" id="KW-1185">Reference proteome</keyword>
<dbReference type="CDD" id="cd00082">
    <property type="entry name" value="HisKA"/>
    <property type="match status" value="1"/>
</dbReference>
<comment type="caution">
    <text evidence="15">The sequence shown here is derived from an EMBL/GenBank/DDBJ whole genome shotgun (WGS) entry which is preliminary data.</text>
</comment>
<evidence type="ECO:0000256" key="10">
    <source>
        <dbReference type="ARBA" id="ARBA00023136"/>
    </source>
</evidence>
<dbReference type="InterPro" id="IPR036097">
    <property type="entry name" value="HisK_dim/P_sf"/>
</dbReference>
<dbReference type="CDD" id="cd06225">
    <property type="entry name" value="HAMP"/>
    <property type="match status" value="1"/>
</dbReference>
<evidence type="ECO:0000256" key="7">
    <source>
        <dbReference type="ARBA" id="ARBA00022777"/>
    </source>
</evidence>
<accession>A0A3R7FV86</accession>
<reference evidence="15 16" key="1">
    <citation type="journal article" date="2014" name="Genome Announc.">
        <title>Draft Genome Sequence of Streptomyces fradiae ATCC 19609, a Strain Highly Sensitive to Antibiotics.</title>
        <authorList>
            <person name="Bekker O.B."/>
            <person name="Klimina K.M."/>
            <person name="Vatlin A.A."/>
            <person name="Zakharevich N.V."/>
            <person name="Kasianov A.S."/>
            <person name="Danilenko V.N."/>
        </authorList>
    </citation>
    <scope>NUCLEOTIDE SEQUENCE [LARGE SCALE GENOMIC DNA]</scope>
    <source>
        <strain evidence="15 16">ATCC 19609</strain>
    </source>
</reference>
<dbReference type="OrthoDB" id="9786919at2"/>
<dbReference type="PANTHER" id="PTHR45436">
    <property type="entry name" value="SENSOR HISTIDINE KINASE YKOH"/>
    <property type="match status" value="1"/>
</dbReference>
<dbReference type="InterPro" id="IPR005467">
    <property type="entry name" value="His_kinase_dom"/>
</dbReference>
<keyword evidence="10 12" id="KW-0472">Membrane</keyword>
<dbReference type="PROSITE" id="PS50109">
    <property type="entry name" value="HIS_KIN"/>
    <property type="match status" value="1"/>
</dbReference>
<proteinExistence type="predicted"/>
<dbReference type="InterPro" id="IPR003660">
    <property type="entry name" value="HAMP_dom"/>
</dbReference>
<feature type="domain" description="HAMP" evidence="14">
    <location>
        <begin position="244"/>
        <end position="297"/>
    </location>
</feature>
<keyword evidence="6 12" id="KW-0812">Transmembrane</keyword>
<name>A0A3R7FV86_9ACTN</name>
<dbReference type="InterPro" id="IPR050428">
    <property type="entry name" value="TCS_sensor_his_kinase"/>
</dbReference>
<evidence type="ECO:0000313" key="15">
    <source>
        <dbReference type="EMBL" id="RKM95788.1"/>
    </source>
</evidence>
<dbReference type="GO" id="GO:0000155">
    <property type="term" value="F:phosphorelay sensor kinase activity"/>
    <property type="evidence" value="ECO:0007669"/>
    <property type="project" value="InterPro"/>
</dbReference>
<gene>
    <name evidence="15" type="ORF">SFRA_012080</name>
</gene>
<dbReference type="InterPro" id="IPR004358">
    <property type="entry name" value="Sig_transdc_His_kin-like_C"/>
</dbReference>
<keyword evidence="4" id="KW-0597">Phosphoprotein</keyword>
<dbReference type="SUPFAM" id="SSF158472">
    <property type="entry name" value="HAMP domain-like"/>
    <property type="match status" value="1"/>
</dbReference>
<feature type="compositionally biased region" description="Pro residues" evidence="11">
    <location>
        <begin position="16"/>
        <end position="54"/>
    </location>
</feature>
<keyword evidence="8 12" id="KW-1133">Transmembrane helix</keyword>
<evidence type="ECO:0000256" key="4">
    <source>
        <dbReference type="ARBA" id="ARBA00022553"/>
    </source>
</evidence>
<dbReference type="Pfam" id="PF02518">
    <property type="entry name" value="HATPase_c"/>
    <property type="match status" value="1"/>
</dbReference>
<evidence type="ECO:0000256" key="12">
    <source>
        <dbReference type="SAM" id="Phobius"/>
    </source>
</evidence>
<keyword evidence="5" id="KW-0808">Transferase</keyword>
<dbReference type="Gene3D" id="3.30.565.10">
    <property type="entry name" value="Histidine kinase-like ATPase, C-terminal domain"/>
    <property type="match status" value="1"/>
</dbReference>
<protein>
    <recommendedName>
        <fullName evidence="3">histidine kinase</fullName>
        <ecNumber evidence="3">2.7.13.3</ecNumber>
    </recommendedName>
</protein>
<dbReference type="Gene3D" id="1.10.287.130">
    <property type="match status" value="1"/>
</dbReference>
<evidence type="ECO:0000256" key="11">
    <source>
        <dbReference type="SAM" id="MobiDB-lite"/>
    </source>
</evidence>
<dbReference type="Gene3D" id="6.10.340.10">
    <property type="match status" value="1"/>
</dbReference>
<dbReference type="EC" id="2.7.13.3" evidence="3"/>
<dbReference type="Pfam" id="PF00672">
    <property type="entry name" value="HAMP"/>
    <property type="match status" value="1"/>
</dbReference>
<dbReference type="Pfam" id="PF00512">
    <property type="entry name" value="HisKA"/>
    <property type="match status" value="1"/>
</dbReference>
<dbReference type="InterPro" id="IPR036890">
    <property type="entry name" value="HATPase_C_sf"/>
</dbReference>
<evidence type="ECO:0000256" key="3">
    <source>
        <dbReference type="ARBA" id="ARBA00012438"/>
    </source>
</evidence>
<evidence type="ECO:0000259" key="13">
    <source>
        <dbReference type="PROSITE" id="PS50109"/>
    </source>
</evidence>
<evidence type="ECO:0000256" key="6">
    <source>
        <dbReference type="ARBA" id="ARBA00022692"/>
    </source>
</evidence>
<dbReference type="Proteomes" id="UP000028058">
    <property type="component" value="Unassembled WGS sequence"/>
</dbReference>
<dbReference type="AlphaFoldDB" id="A0A3R7FV86"/>
<evidence type="ECO:0000256" key="5">
    <source>
        <dbReference type="ARBA" id="ARBA00022679"/>
    </source>
</evidence>
<organism evidence="15 16">
    <name type="scientific">Streptomyces xinghaiensis</name>
    <dbReference type="NCBI Taxonomy" id="1038928"/>
    <lineage>
        <taxon>Bacteria</taxon>
        <taxon>Bacillati</taxon>
        <taxon>Actinomycetota</taxon>
        <taxon>Actinomycetes</taxon>
        <taxon>Kitasatosporales</taxon>
        <taxon>Streptomycetaceae</taxon>
        <taxon>Streptomyces</taxon>
    </lineage>
</organism>
<dbReference type="SUPFAM" id="SSF47384">
    <property type="entry name" value="Homodimeric domain of signal transducing histidine kinase"/>
    <property type="match status" value="1"/>
</dbReference>
<evidence type="ECO:0000256" key="2">
    <source>
        <dbReference type="ARBA" id="ARBA00004236"/>
    </source>
</evidence>
<dbReference type="InterPro" id="IPR003594">
    <property type="entry name" value="HATPase_dom"/>
</dbReference>
<evidence type="ECO:0000259" key="14">
    <source>
        <dbReference type="PROSITE" id="PS50885"/>
    </source>
</evidence>
<feature type="transmembrane region" description="Helical" evidence="12">
    <location>
        <begin position="220"/>
        <end position="243"/>
    </location>
</feature>
<keyword evidence="7 15" id="KW-0418">Kinase</keyword>
<feature type="transmembrane region" description="Helical" evidence="12">
    <location>
        <begin position="69"/>
        <end position="92"/>
    </location>
</feature>
<sequence>MTTPDHPDRPSGPDRPGAPEPAARPAPAPPLPPVPAAPPPVGPPAPPSAPPPGRRPGHTVRRLPLRTRLTLLTAVAVAVAVAVSAFACWFLTRDQLRSQLDASLRNVNVPPTYIAQTVRDCESTDPPTNERTLPGIAYGQVVTDDGRRCVGFNSRPVRVEPEDTEVAAGTRDTVLRDGVTESGEPVRVLTRRPGPGEGVTGYAVSVSRPLSEIEEPLDTLALLLTAVAGIGVLGAATAGLWIARTGLKPVDRLTGAVEHVARTEDLAVRIPVEGGDEIARLSRSFNAMTAALASSRDRQQQLIADAGHELRTPLTSLRTNVDLLVRSEETGRAIPADDRRALLASVRAQMTELGALIGDLQELARPDAVAGSGPPEVVGLHEIAARAVERARLRGSGIAIVTDLAPWYVRAEPAPLERAVVNLLDNAVKFSPPGGEVEVALSGGELTVRDHGPGVPAEELPHVFERFWRSPSARGLPGSGLGLSIVDRSVRQSGGEVALRPAPGGGTVAAVRLPGAPHPPPGTAE</sequence>
<dbReference type="GO" id="GO:0005886">
    <property type="term" value="C:plasma membrane"/>
    <property type="evidence" value="ECO:0007669"/>
    <property type="project" value="UniProtKB-SubCell"/>
</dbReference>
<dbReference type="SMART" id="SM00387">
    <property type="entry name" value="HATPase_c"/>
    <property type="match status" value="1"/>
</dbReference>
<dbReference type="SMART" id="SM00304">
    <property type="entry name" value="HAMP"/>
    <property type="match status" value="1"/>
</dbReference>
<dbReference type="SMART" id="SM00388">
    <property type="entry name" value="HisKA"/>
    <property type="match status" value="1"/>
</dbReference>
<feature type="region of interest" description="Disordered" evidence="11">
    <location>
        <begin position="496"/>
        <end position="525"/>
    </location>
</feature>
<dbReference type="RefSeq" id="WP_078649298.1">
    <property type="nucleotide sequence ID" value="NZ_CP134822.1"/>
</dbReference>
<dbReference type="PRINTS" id="PR00344">
    <property type="entry name" value="BCTRLSENSOR"/>
</dbReference>
<dbReference type="PANTHER" id="PTHR45436:SF5">
    <property type="entry name" value="SENSOR HISTIDINE KINASE TRCS"/>
    <property type="match status" value="1"/>
</dbReference>
<dbReference type="SUPFAM" id="SSF55874">
    <property type="entry name" value="ATPase domain of HSP90 chaperone/DNA topoisomerase II/histidine kinase"/>
    <property type="match status" value="1"/>
</dbReference>
<evidence type="ECO:0000256" key="1">
    <source>
        <dbReference type="ARBA" id="ARBA00000085"/>
    </source>
</evidence>
<feature type="compositionally biased region" description="Pro residues" evidence="11">
    <location>
        <begin position="516"/>
        <end position="525"/>
    </location>
</feature>
<keyword evidence="9" id="KW-0902">Two-component regulatory system</keyword>
<dbReference type="InterPro" id="IPR003661">
    <property type="entry name" value="HisK_dim/P_dom"/>
</dbReference>
<comment type="catalytic activity">
    <reaction evidence="1">
        <text>ATP + protein L-histidine = ADP + protein N-phospho-L-histidine.</text>
        <dbReference type="EC" id="2.7.13.3"/>
    </reaction>
</comment>
<dbReference type="EMBL" id="JNAD02000005">
    <property type="protein sequence ID" value="RKM95788.1"/>
    <property type="molecule type" value="Genomic_DNA"/>
</dbReference>
<comment type="subcellular location">
    <subcellularLocation>
        <location evidence="2">Cell membrane</location>
    </subcellularLocation>
</comment>
<feature type="compositionally biased region" description="Basic and acidic residues" evidence="11">
    <location>
        <begin position="1"/>
        <end position="12"/>
    </location>
</feature>
<feature type="domain" description="Histidine kinase" evidence="13">
    <location>
        <begin position="305"/>
        <end position="517"/>
    </location>
</feature>
<evidence type="ECO:0000256" key="8">
    <source>
        <dbReference type="ARBA" id="ARBA00022989"/>
    </source>
</evidence>
<dbReference type="PROSITE" id="PS50885">
    <property type="entry name" value="HAMP"/>
    <property type="match status" value="1"/>
</dbReference>
<dbReference type="CDD" id="cd00075">
    <property type="entry name" value="HATPase"/>
    <property type="match status" value="1"/>
</dbReference>
<feature type="region of interest" description="Disordered" evidence="11">
    <location>
        <begin position="1"/>
        <end position="59"/>
    </location>
</feature>